<feature type="transmembrane region" description="Helical" evidence="7">
    <location>
        <begin position="220"/>
        <end position="244"/>
    </location>
</feature>
<feature type="transmembrane region" description="Helical" evidence="7">
    <location>
        <begin position="43"/>
        <end position="64"/>
    </location>
</feature>
<evidence type="ECO:0000256" key="3">
    <source>
        <dbReference type="ARBA" id="ARBA00022475"/>
    </source>
</evidence>
<comment type="caution">
    <text evidence="9">The sequence shown here is derived from an EMBL/GenBank/DDBJ whole genome shotgun (WGS) entry which is preliminary data.</text>
</comment>
<evidence type="ECO:0000313" key="10">
    <source>
        <dbReference type="Proteomes" id="UP000265768"/>
    </source>
</evidence>
<evidence type="ECO:0000259" key="8">
    <source>
        <dbReference type="PROSITE" id="PS50850"/>
    </source>
</evidence>
<dbReference type="AlphaFoldDB" id="A0A3A4AXN0"/>
<organism evidence="9 10">
    <name type="scientific">Bailinhaonella thermotolerans</name>
    <dbReference type="NCBI Taxonomy" id="1070861"/>
    <lineage>
        <taxon>Bacteria</taxon>
        <taxon>Bacillati</taxon>
        <taxon>Actinomycetota</taxon>
        <taxon>Actinomycetes</taxon>
        <taxon>Streptosporangiales</taxon>
        <taxon>Streptosporangiaceae</taxon>
        <taxon>Bailinhaonella</taxon>
    </lineage>
</organism>
<evidence type="ECO:0000256" key="5">
    <source>
        <dbReference type="ARBA" id="ARBA00022989"/>
    </source>
</evidence>
<dbReference type="PROSITE" id="PS50850">
    <property type="entry name" value="MFS"/>
    <property type="match status" value="1"/>
</dbReference>
<feature type="transmembrane region" description="Helical" evidence="7">
    <location>
        <begin position="76"/>
        <end position="96"/>
    </location>
</feature>
<keyword evidence="3" id="KW-1003">Cell membrane</keyword>
<reference evidence="9 10" key="1">
    <citation type="submission" date="2018-09" db="EMBL/GenBank/DDBJ databases">
        <title>YIM 75507 draft genome.</title>
        <authorList>
            <person name="Tang S."/>
            <person name="Feng Y."/>
        </authorList>
    </citation>
    <scope>NUCLEOTIDE SEQUENCE [LARGE SCALE GENOMIC DNA]</scope>
    <source>
        <strain evidence="9 10">YIM 75507</strain>
    </source>
</reference>
<evidence type="ECO:0000256" key="2">
    <source>
        <dbReference type="ARBA" id="ARBA00022448"/>
    </source>
</evidence>
<dbReference type="Pfam" id="PF05977">
    <property type="entry name" value="MFS_3"/>
    <property type="match status" value="1"/>
</dbReference>
<keyword evidence="6 7" id="KW-0472">Membrane</keyword>
<feature type="transmembrane region" description="Helical" evidence="7">
    <location>
        <begin position="256"/>
        <end position="275"/>
    </location>
</feature>
<comment type="subcellular location">
    <subcellularLocation>
        <location evidence="1">Cell membrane</location>
        <topology evidence="1">Multi-pass membrane protein</topology>
    </subcellularLocation>
</comment>
<feature type="transmembrane region" description="Helical" evidence="7">
    <location>
        <begin position="140"/>
        <end position="163"/>
    </location>
</feature>
<protein>
    <submittedName>
        <fullName evidence="9">MFS transporter</fullName>
    </submittedName>
</protein>
<feature type="transmembrane region" description="Helical" evidence="7">
    <location>
        <begin position="308"/>
        <end position="330"/>
    </location>
</feature>
<feature type="transmembrane region" description="Helical" evidence="7">
    <location>
        <begin position="370"/>
        <end position="392"/>
    </location>
</feature>
<dbReference type="EMBL" id="QZEY01000003">
    <property type="protein sequence ID" value="RJL33169.1"/>
    <property type="molecule type" value="Genomic_DNA"/>
</dbReference>
<dbReference type="SUPFAM" id="SSF103473">
    <property type="entry name" value="MFS general substrate transporter"/>
    <property type="match status" value="1"/>
</dbReference>
<feature type="transmembrane region" description="Helical" evidence="7">
    <location>
        <begin position="284"/>
        <end position="302"/>
    </location>
</feature>
<proteinExistence type="predicted"/>
<gene>
    <name evidence="9" type="ORF">D5H75_09990</name>
</gene>
<dbReference type="CDD" id="cd06173">
    <property type="entry name" value="MFS_MefA_like"/>
    <property type="match status" value="1"/>
</dbReference>
<keyword evidence="4 7" id="KW-0812">Transmembrane</keyword>
<evidence type="ECO:0000256" key="1">
    <source>
        <dbReference type="ARBA" id="ARBA00004651"/>
    </source>
</evidence>
<dbReference type="InterPro" id="IPR036259">
    <property type="entry name" value="MFS_trans_sf"/>
</dbReference>
<name>A0A3A4AXN0_9ACTN</name>
<sequence length="408" mass="42907">MFRSLRNRNYRLFASGQVVSNAGTWMQRVAQDWLVLHLSHDNGAALGLTTALQFLPTMVLGLWGGVIADRYPKRRLLMITQSAMGVLALVLGLLAISGTAQVWMVYLMAFALGTVSVVDTPVRHAFVAEMVGPRDLSNAIALNSAIFNLARVVGPAVAGLLIARLGGTGPAFLVNAASFVAVIAGLALMRTSELRPSEPAPRAKGQLREGLRYASRRPDLLLPIMMAAFVATFGMNFSITTALMAKEVFHAGADTFGVASSVFAVGALAGALLAAKRIRPNRRLLIGSAIAFGVLEIASGLAPGYWSFLVLLVPTGMALLTLNTAANATVQLGSDPEMRGRVTGLYLLVFTGGTPIGAPIVGWISEEMGARAGVVLGGALSLVGVGLAVALVRMVENRLSYRRQALAA</sequence>
<evidence type="ECO:0000313" key="9">
    <source>
        <dbReference type="EMBL" id="RJL33169.1"/>
    </source>
</evidence>
<dbReference type="GO" id="GO:0022857">
    <property type="term" value="F:transmembrane transporter activity"/>
    <property type="evidence" value="ECO:0007669"/>
    <property type="project" value="InterPro"/>
</dbReference>
<accession>A0A3A4AXN0</accession>
<evidence type="ECO:0000256" key="7">
    <source>
        <dbReference type="SAM" id="Phobius"/>
    </source>
</evidence>
<dbReference type="InterPro" id="IPR010290">
    <property type="entry name" value="TM_effector"/>
</dbReference>
<dbReference type="PANTHER" id="PTHR23513">
    <property type="entry name" value="INTEGRAL MEMBRANE EFFLUX PROTEIN-RELATED"/>
    <property type="match status" value="1"/>
</dbReference>
<evidence type="ECO:0000256" key="4">
    <source>
        <dbReference type="ARBA" id="ARBA00022692"/>
    </source>
</evidence>
<feature type="transmembrane region" description="Helical" evidence="7">
    <location>
        <begin position="102"/>
        <end position="119"/>
    </location>
</feature>
<keyword evidence="2" id="KW-0813">Transport</keyword>
<feature type="domain" description="Major facilitator superfamily (MFS) profile" evidence="8">
    <location>
        <begin position="1"/>
        <end position="396"/>
    </location>
</feature>
<dbReference type="InterPro" id="IPR020846">
    <property type="entry name" value="MFS_dom"/>
</dbReference>
<feature type="transmembrane region" description="Helical" evidence="7">
    <location>
        <begin position="169"/>
        <end position="189"/>
    </location>
</feature>
<feature type="transmembrane region" description="Helical" evidence="7">
    <location>
        <begin position="342"/>
        <end position="364"/>
    </location>
</feature>
<dbReference type="GO" id="GO:0005886">
    <property type="term" value="C:plasma membrane"/>
    <property type="evidence" value="ECO:0007669"/>
    <property type="project" value="UniProtKB-SubCell"/>
</dbReference>
<dbReference type="RefSeq" id="WP_119926129.1">
    <property type="nucleotide sequence ID" value="NZ_QZEY01000003.1"/>
</dbReference>
<dbReference type="Gene3D" id="1.20.1250.20">
    <property type="entry name" value="MFS general substrate transporter like domains"/>
    <property type="match status" value="1"/>
</dbReference>
<dbReference type="PANTHER" id="PTHR23513:SF11">
    <property type="entry name" value="STAPHYLOFERRIN A TRANSPORTER"/>
    <property type="match status" value="1"/>
</dbReference>
<dbReference type="OrthoDB" id="9775268at2"/>
<dbReference type="Proteomes" id="UP000265768">
    <property type="component" value="Unassembled WGS sequence"/>
</dbReference>
<keyword evidence="10" id="KW-1185">Reference proteome</keyword>
<keyword evidence="5 7" id="KW-1133">Transmembrane helix</keyword>
<evidence type="ECO:0000256" key="6">
    <source>
        <dbReference type="ARBA" id="ARBA00023136"/>
    </source>
</evidence>